<evidence type="ECO:0000256" key="1">
    <source>
        <dbReference type="SAM" id="MobiDB-lite"/>
    </source>
</evidence>
<proteinExistence type="predicted"/>
<organism evidence="2 3">
    <name type="scientific">Curvularia kusanoi</name>
    <name type="common">Cochliobolus kusanoi</name>
    <dbReference type="NCBI Taxonomy" id="90978"/>
    <lineage>
        <taxon>Eukaryota</taxon>
        <taxon>Fungi</taxon>
        <taxon>Dikarya</taxon>
        <taxon>Ascomycota</taxon>
        <taxon>Pezizomycotina</taxon>
        <taxon>Dothideomycetes</taxon>
        <taxon>Pleosporomycetidae</taxon>
        <taxon>Pleosporales</taxon>
        <taxon>Pleosporineae</taxon>
        <taxon>Pleosporaceae</taxon>
        <taxon>Curvularia</taxon>
    </lineage>
</organism>
<keyword evidence="3" id="KW-1185">Reference proteome</keyword>
<protein>
    <recommendedName>
        <fullName evidence="4">Heterokaryon incompatibility domain-containing protein</fullName>
    </recommendedName>
</protein>
<evidence type="ECO:0000313" key="2">
    <source>
        <dbReference type="EMBL" id="KAF2996247.1"/>
    </source>
</evidence>
<gene>
    <name evidence="2" type="ORF">E8E13_003781</name>
</gene>
<name>A0A9P4W6Y4_CURKU</name>
<accession>A0A9P4W6Y4</accession>
<dbReference type="AlphaFoldDB" id="A0A9P4W6Y4"/>
<sequence length="1019" mass="116001">MEHLRLLKLSDKFKTECFENKYVPSLFRTFTATAGNKVDESSGEATKNDHVPSPFQEFPGKFGYEIDELTGKITRKLEFCGNPLPFEHFVQSWLFYGLITAVVYDDNSNKDRHFDASQFENSLAPGNLGTEHLEKILKDWQSWEIRQKAERDMKQKMRMIHAQLALDLAKKVVQELRQKDSDSSGSSSNNDVMEVDSKLALTLMVIGETLSNAKARISKKIGLEIYGWSGDPNIGWGTPKVVIAKMMSEGWCPRTVKLLKTQLPRNATALLSAYALHDDNHFRGQHKPPKENRDGCTEERCISKSKHPKSKGEYATKHHPDCAHSGVTCWPSSSTTVTGDSPNPYCGRRENEIASPGWDEAAKITCVSPCSKMLGPPMDEVVDVIMNEKIPLLRFKENTENGLVLEVTEFTRDTEYATISHVWSDGYGNSQSNELYRCQIDYLYRLLREAQKHRTRNRRGPKRQIAFWMDTLIVPVEKRYKEARKFAIHQIYEVFDKAQYTIVIDNGLNRMEWDHKDYTSTAMKILASGWMRRLWTLQEAFVSRKLMFAFKGGYYTKLPLIDLDDIEDLYDDSDDGLSLNLQTIARTYYRNMLGPNRRERLYKNVTSHGMSLVADVWRAAQWRTMEHEENETLALATLLNLDIKRTKSLGSAELYAGNDIKKSRMLDEKMKEFWLLLEKSSPGAIPSGIIFLAGKRISLPGFGWAPRSWMSALEQDYPDPIATATHPARLLADEGLEVHYPGFWLHCETDKAILPITDGKGFWFPCDSSMTEIYHVTRPDFTEHKTRRGAQPDNRDLAIILCRARPGQIAEIALLVRVDEIREERLLGQDSVRRVIAADILFRVKIKREAANETLKYQRERFFRKHKPNHTSTIVYGECLDTNQKWCVDCRTFEEEIPDATLVESAENKPPKPDSSGLQGPLLEWSGDPDESSHHTQNIANSVGGASTNGSGSADSDQAGNSLKTSLTSKITRQSSSEDDKIEQSPRMANMDTHKPTQADKPGRIGEKSWADRLRAKFR</sequence>
<dbReference type="PANTHER" id="PTHR39596:SF2">
    <property type="entry name" value="HET DOMAIN PROTEIN (AFU_ORTHOLOGUE AFUA_1G17550)-RELATED"/>
    <property type="match status" value="1"/>
</dbReference>
<evidence type="ECO:0008006" key="4">
    <source>
        <dbReference type="Google" id="ProtNLM"/>
    </source>
</evidence>
<reference evidence="2" key="1">
    <citation type="submission" date="2019-04" db="EMBL/GenBank/DDBJ databases">
        <title>Sequencing of skin fungus with MAO and IRED activity.</title>
        <authorList>
            <person name="Marsaioli A.J."/>
            <person name="Bonatto J.M.C."/>
            <person name="Reis Junior O."/>
        </authorList>
    </citation>
    <scope>NUCLEOTIDE SEQUENCE</scope>
    <source>
        <strain evidence="2">30M1</strain>
    </source>
</reference>
<dbReference type="Proteomes" id="UP000801428">
    <property type="component" value="Unassembled WGS sequence"/>
</dbReference>
<dbReference type="PANTHER" id="PTHR39596">
    <property type="match status" value="1"/>
</dbReference>
<evidence type="ECO:0000313" key="3">
    <source>
        <dbReference type="Proteomes" id="UP000801428"/>
    </source>
</evidence>
<feature type="region of interest" description="Disordered" evidence="1">
    <location>
        <begin position="901"/>
        <end position="1019"/>
    </location>
</feature>
<feature type="region of interest" description="Disordered" evidence="1">
    <location>
        <begin position="281"/>
        <end position="302"/>
    </location>
</feature>
<dbReference type="EMBL" id="SWKU01000028">
    <property type="protein sequence ID" value="KAF2996247.1"/>
    <property type="molecule type" value="Genomic_DNA"/>
</dbReference>
<comment type="caution">
    <text evidence="2">The sequence shown here is derived from an EMBL/GenBank/DDBJ whole genome shotgun (WGS) entry which is preliminary data.</text>
</comment>
<dbReference type="OrthoDB" id="2426273at2759"/>
<feature type="compositionally biased region" description="Polar residues" evidence="1">
    <location>
        <begin position="935"/>
        <end position="975"/>
    </location>
</feature>
<feature type="compositionally biased region" description="Basic and acidic residues" evidence="1">
    <location>
        <begin position="992"/>
        <end position="1019"/>
    </location>
</feature>